<sequence length="135" mass="15772">MANDSILELRLKNRKVPMDSFAATWAISLMSHSVPLEYSEMLWEHLFKSGWDGFKIIIDTILHVLKPELSQYCKFIKSSTKTTIICSNLSEMTIVLGRLNKPPRSREYALEFEIDENSCECFRLWEAIKIRLLEE</sequence>
<proteinExistence type="predicted"/>
<accession>A0A7S3KTR0</accession>
<gene>
    <name evidence="2" type="ORF">ECRA1380_LOCUS17995</name>
</gene>
<dbReference type="AlphaFoldDB" id="A0A7S3KTR0"/>
<reference evidence="2" key="1">
    <citation type="submission" date="2021-01" db="EMBL/GenBank/DDBJ databases">
        <authorList>
            <person name="Corre E."/>
            <person name="Pelletier E."/>
            <person name="Niang G."/>
            <person name="Scheremetjew M."/>
            <person name="Finn R."/>
            <person name="Kale V."/>
            <person name="Holt S."/>
            <person name="Cochrane G."/>
            <person name="Meng A."/>
            <person name="Brown T."/>
            <person name="Cohen L."/>
        </authorList>
    </citation>
    <scope>NUCLEOTIDE SEQUENCE</scope>
    <source>
        <strain evidence="2">CT5</strain>
    </source>
</reference>
<evidence type="ECO:0000313" key="2">
    <source>
        <dbReference type="EMBL" id="CAE0393017.1"/>
    </source>
</evidence>
<feature type="domain" description="Rab-GAP TBC" evidence="1">
    <location>
        <begin position="1"/>
        <end position="50"/>
    </location>
</feature>
<evidence type="ECO:0000259" key="1">
    <source>
        <dbReference type="PROSITE" id="PS50086"/>
    </source>
</evidence>
<organism evidence="2">
    <name type="scientific">Euplotes crassus</name>
    <dbReference type="NCBI Taxonomy" id="5936"/>
    <lineage>
        <taxon>Eukaryota</taxon>
        <taxon>Sar</taxon>
        <taxon>Alveolata</taxon>
        <taxon>Ciliophora</taxon>
        <taxon>Intramacronucleata</taxon>
        <taxon>Spirotrichea</taxon>
        <taxon>Hypotrichia</taxon>
        <taxon>Euplotida</taxon>
        <taxon>Euplotidae</taxon>
        <taxon>Moneuplotes</taxon>
    </lineage>
</organism>
<protein>
    <recommendedName>
        <fullName evidence="1">Rab-GAP TBC domain-containing protein</fullName>
    </recommendedName>
</protein>
<dbReference type="PROSITE" id="PS50086">
    <property type="entry name" value="TBC_RABGAP"/>
    <property type="match status" value="1"/>
</dbReference>
<dbReference type="EMBL" id="HBIK01038366">
    <property type="protein sequence ID" value="CAE0393017.1"/>
    <property type="molecule type" value="Transcribed_RNA"/>
</dbReference>
<dbReference type="InterPro" id="IPR000195">
    <property type="entry name" value="Rab-GAP-TBC_dom"/>
</dbReference>
<name>A0A7S3KTR0_EUPCR</name>